<dbReference type="GO" id="GO:0020037">
    <property type="term" value="F:heme binding"/>
    <property type="evidence" value="ECO:0007669"/>
    <property type="project" value="InterPro"/>
</dbReference>
<dbReference type="STRING" id="97359.A0A550C2Q3"/>
<reference evidence="4 5" key="1">
    <citation type="journal article" date="2019" name="New Phytol.">
        <title>Comparative genomics reveals unique wood-decay strategies and fruiting body development in the Schizophyllaceae.</title>
        <authorList>
            <person name="Almasi E."/>
            <person name="Sahu N."/>
            <person name="Krizsan K."/>
            <person name="Balint B."/>
            <person name="Kovacs G.M."/>
            <person name="Kiss B."/>
            <person name="Cseklye J."/>
            <person name="Drula E."/>
            <person name="Henrissat B."/>
            <person name="Nagy I."/>
            <person name="Chovatia M."/>
            <person name="Adam C."/>
            <person name="LaButti K."/>
            <person name="Lipzen A."/>
            <person name="Riley R."/>
            <person name="Grigoriev I.V."/>
            <person name="Nagy L.G."/>
        </authorList>
    </citation>
    <scope>NUCLEOTIDE SEQUENCE [LARGE SCALE GENOMIC DNA]</scope>
    <source>
        <strain evidence="4 5">NL-1724</strain>
    </source>
</reference>
<dbReference type="OrthoDB" id="4662583at2759"/>
<keyword evidence="5" id="KW-1185">Reference proteome</keyword>
<dbReference type="GO" id="GO:0005737">
    <property type="term" value="C:cytoplasm"/>
    <property type="evidence" value="ECO:0007669"/>
    <property type="project" value="TreeGrafter"/>
</dbReference>
<comment type="caution">
    <text evidence="4">The sequence shown here is derived from an EMBL/GenBank/DDBJ whole genome shotgun (WGS) entry which is preliminary data.</text>
</comment>
<keyword evidence="3" id="KW-0408">Iron</keyword>
<keyword evidence="2" id="KW-0479">Metal-binding</keyword>
<evidence type="ECO:0008006" key="6">
    <source>
        <dbReference type="Google" id="ProtNLM"/>
    </source>
</evidence>
<comment type="similarity">
    <text evidence="1">Belongs to the indoleamine 2,3-dioxygenase family.</text>
</comment>
<dbReference type="PANTHER" id="PTHR28657">
    <property type="entry name" value="INDOLEAMINE 2,3-DIOXYGENASE"/>
    <property type="match status" value="1"/>
</dbReference>
<sequence length="404" mass="45924">MLSYLYSFWAPREEVLTADNVERLVGKCDHEAVARLTELVEVGGGGCWPPRATYEDTWPFCLRPYEAIYHEVAPHMTVAESCLDDEQNRLSIDAFRDRLSTLLSQRIDLDSVEDALLSDERAFPPPAWMGFFACIGFLRHAYRWGVVPIVREAQNELTLTFPEQLQLPWVALQQRYGVTSSGGNLTSNVYANYSEPLTLHFPVNAALPGVHLKTEQWNSRMFYAMEEKAMPMYRLMALSIGRLDTGDSAGTLRALAAAGEILRDVLRFFYDNLKDENLSTPLWMAYTQGFHGWTLDGTDGVEALHLPSAQRNWLNYLREYDIRTKASQRGDAAVVEALEKMVSQLRVWRMGHMRRMMPYEGVPRPERKNMTAGKSVVDADLAPDESAMVEHLKAQLAQRLSETH</sequence>
<proteinExistence type="inferred from homology"/>
<gene>
    <name evidence="4" type="ORF">BD626DRAFT_509687</name>
</gene>
<accession>A0A550C2Q3</accession>
<evidence type="ECO:0000313" key="4">
    <source>
        <dbReference type="EMBL" id="TRM59080.1"/>
    </source>
</evidence>
<dbReference type="Proteomes" id="UP000320762">
    <property type="component" value="Unassembled WGS sequence"/>
</dbReference>
<dbReference type="GO" id="GO:0019441">
    <property type="term" value="P:L-tryptophan catabolic process to kynurenine"/>
    <property type="evidence" value="ECO:0007669"/>
    <property type="project" value="InterPro"/>
</dbReference>
<dbReference type="PANTHER" id="PTHR28657:SF11">
    <property type="entry name" value="INDOLEAMINE 2,3-DIOXYGENASE"/>
    <property type="match status" value="1"/>
</dbReference>
<evidence type="ECO:0000256" key="2">
    <source>
        <dbReference type="ARBA" id="ARBA00022723"/>
    </source>
</evidence>
<evidence type="ECO:0000256" key="1">
    <source>
        <dbReference type="ARBA" id="ARBA00007119"/>
    </source>
</evidence>
<dbReference type="GO" id="GO:0033754">
    <property type="term" value="F:indoleamine 2,3-dioxygenase activity"/>
    <property type="evidence" value="ECO:0007669"/>
    <property type="project" value="TreeGrafter"/>
</dbReference>
<evidence type="ECO:0000256" key="3">
    <source>
        <dbReference type="ARBA" id="ARBA00023004"/>
    </source>
</evidence>
<dbReference type="SUPFAM" id="SSF140959">
    <property type="entry name" value="Indolic compounds 2,3-dioxygenase-like"/>
    <property type="match status" value="1"/>
</dbReference>
<name>A0A550C2Q3_9AGAR</name>
<dbReference type="InterPro" id="IPR000898">
    <property type="entry name" value="Indolamine_dOase"/>
</dbReference>
<dbReference type="GO" id="GO:0034354">
    <property type="term" value="P:'de novo' NAD+ biosynthetic process from L-tryptophan"/>
    <property type="evidence" value="ECO:0007669"/>
    <property type="project" value="TreeGrafter"/>
</dbReference>
<dbReference type="InterPro" id="IPR037217">
    <property type="entry name" value="Trp/Indoleamine_2_3_dOase-like"/>
</dbReference>
<dbReference type="GO" id="GO:0046872">
    <property type="term" value="F:metal ion binding"/>
    <property type="evidence" value="ECO:0007669"/>
    <property type="project" value="UniProtKB-KW"/>
</dbReference>
<evidence type="ECO:0000313" key="5">
    <source>
        <dbReference type="Proteomes" id="UP000320762"/>
    </source>
</evidence>
<protein>
    <recommendedName>
        <fullName evidence="6">Indoleamine 2,3-dioxygenase</fullName>
    </recommendedName>
</protein>
<dbReference type="EMBL" id="VDMD01000031">
    <property type="protein sequence ID" value="TRM59080.1"/>
    <property type="molecule type" value="Genomic_DNA"/>
</dbReference>
<dbReference type="AlphaFoldDB" id="A0A550C2Q3"/>
<organism evidence="4 5">
    <name type="scientific">Schizophyllum amplum</name>
    <dbReference type="NCBI Taxonomy" id="97359"/>
    <lineage>
        <taxon>Eukaryota</taxon>
        <taxon>Fungi</taxon>
        <taxon>Dikarya</taxon>
        <taxon>Basidiomycota</taxon>
        <taxon>Agaricomycotina</taxon>
        <taxon>Agaricomycetes</taxon>
        <taxon>Agaricomycetidae</taxon>
        <taxon>Agaricales</taxon>
        <taxon>Schizophyllaceae</taxon>
        <taxon>Schizophyllum</taxon>
    </lineage>
</organism>